<gene>
    <name evidence="1" type="ORF">AMJ83_11730</name>
</gene>
<accession>A0A0S8FMT6</accession>
<dbReference type="Proteomes" id="UP000051373">
    <property type="component" value="Unassembled WGS sequence"/>
</dbReference>
<dbReference type="AlphaFoldDB" id="A0A0S8FMT6"/>
<reference evidence="1 2" key="1">
    <citation type="journal article" date="2015" name="Microbiome">
        <title>Genomic resolution of linkages in carbon, nitrogen, and sulfur cycling among widespread estuary sediment bacteria.</title>
        <authorList>
            <person name="Baker B.J."/>
            <person name="Lazar C.S."/>
            <person name="Teske A.P."/>
            <person name="Dick G.J."/>
        </authorList>
    </citation>
    <scope>NUCLEOTIDE SEQUENCE [LARGE SCALE GENOMIC DNA]</scope>
    <source>
        <strain evidence="1">SM23_42</strain>
    </source>
</reference>
<name>A0A0S8FMT6_UNCW3</name>
<dbReference type="EMBL" id="LJUJ01000058">
    <property type="protein sequence ID" value="KPK62031.1"/>
    <property type="molecule type" value="Genomic_DNA"/>
</dbReference>
<sequence>MKKILFVILAALLILSIFATGCTGYRRSLAPIHDVEIWADNSSPPKYFVDVVSGEPNSCVKFDSYYVKRAGKTTQVWIINIEYVGGSCAEIYSYVDHTIPLGSDFVPGVNYTVEVNDVTETFVA</sequence>
<evidence type="ECO:0000313" key="1">
    <source>
        <dbReference type="EMBL" id="KPK62031.1"/>
    </source>
</evidence>
<proteinExistence type="predicted"/>
<protein>
    <submittedName>
        <fullName evidence="1">Uncharacterized protein</fullName>
    </submittedName>
</protein>
<evidence type="ECO:0000313" key="2">
    <source>
        <dbReference type="Proteomes" id="UP000051373"/>
    </source>
</evidence>
<comment type="caution">
    <text evidence="1">The sequence shown here is derived from an EMBL/GenBank/DDBJ whole genome shotgun (WGS) entry which is preliminary data.</text>
</comment>
<dbReference type="PROSITE" id="PS51257">
    <property type="entry name" value="PROKAR_LIPOPROTEIN"/>
    <property type="match status" value="1"/>
</dbReference>
<organism evidence="1 2">
    <name type="scientific">candidate division WOR_3 bacterium SM23_42</name>
    <dbReference type="NCBI Taxonomy" id="1703779"/>
    <lineage>
        <taxon>Bacteria</taxon>
        <taxon>Bacteria division WOR-3</taxon>
    </lineage>
</organism>